<dbReference type="InterPro" id="IPR049512">
    <property type="entry name" value="DJR-like_dom"/>
</dbReference>
<accession>A0A9P0A004</accession>
<dbReference type="AlphaFoldDB" id="A0A9P0A004"/>
<name>A0A9P0A004_BEMTA</name>
<proteinExistence type="predicted"/>
<dbReference type="EMBL" id="OU963862">
    <property type="protein sequence ID" value="CAH0381374.1"/>
    <property type="molecule type" value="Genomic_DNA"/>
</dbReference>
<dbReference type="PANTHER" id="PTHR36159">
    <property type="entry name" value="PROTEIN CBG23766"/>
    <property type="match status" value="1"/>
</dbReference>
<dbReference type="Proteomes" id="UP001152759">
    <property type="component" value="Chromosome 1"/>
</dbReference>
<gene>
    <name evidence="2" type="ORF">BEMITA_LOCUS1036</name>
</gene>
<sequence>MEAWRQEIIKYEYIRFGPVDEWDGNNDSIRFTPDTHGLITVPQDSRIFMRVEVKLEKNPGAAADATKPPFKLANNYIQHMFDRMQYKMNGTEVDSMQSVGVTSTLKNYLTYTRAETAGLATAGFCDITHSWTEWDYTTANQTFSAIVPLSSLSGFAVHFKDVLVRCSQELILVRSGTDKNAYYITDAATADGYTIKFKIIEIYWEIPIVKFTLELEKQILLKIKKNDKMSFGYMNWESHDIPGIYPTNTFKWNNQQAQAQIRGVGISNGSTGQSPEGFLSFRPCKCALGQRSNR</sequence>
<dbReference type="PANTHER" id="PTHR36159:SF1">
    <property type="entry name" value="RETROVIRUS-RELATED POL POLYPROTEIN FROM TRANSPOSON 412-LIKE PROTEIN"/>
    <property type="match status" value="1"/>
</dbReference>
<protein>
    <recommendedName>
        <fullName evidence="1">Double jelly roll-like domain-containing protein</fullName>
    </recommendedName>
</protein>
<reference evidence="2" key="1">
    <citation type="submission" date="2021-12" db="EMBL/GenBank/DDBJ databases">
        <authorList>
            <person name="King R."/>
        </authorList>
    </citation>
    <scope>NUCLEOTIDE SEQUENCE</scope>
</reference>
<keyword evidence="3" id="KW-1185">Reference proteome</keyword>
<dbReference type="Pfam" id="PF21738">
    <property type="entry name" value="DJR-like_dom"/>
    <property type="match status" value="1"/>
</dbReference>
<organism evidence="2 3">
    <name type="scientific">Bemisia tabaci</name>
    <name type="common">Sweetpotato whitefly</name>
    <name type="synonym">Aleurodes tabaci</name>
    <dbReference type="NCBI Taxonomy" id="7038"/>
    <lineage>
        <taxon>Eukaryota</taxon>
        <taxon>Metazoa</taxon>
        <taxon>Ecdysozoa</taxon>
        <taxon>Arthropoda</taxon>
        <taxon>Hexapoda</taxon>
        <taxon>Insecta</taxon>
        <taxon>Pterygota</taxon>
        <taxon>Neoptera</taxon>
        <taxon>Paraneoptera</taxon>
        <taxon>Hemiptera</taxon>
        <taxon>Sternorrhyncha</taxon>
        <taxon>Aleyrodoidea</taxon>
        <taxon>Aleyrodidae</taxon>
        <taxon>Aleyrodinae</taxon>
        <taxon>Bemisia</taxon>
    </lineage>
</organism>
<evidence type="ECO:0000313" key="3">
    <source>
        <dbReference type="Proteomes" id="UP001152759"/>
    </source>
</evidence>
<feature type="domain" description="Double jelly roll-like" evidence="1">
    <location>
        <begin position="70"/>
        <end position="258"/>
    </location>
</feature>
<evidence type="ECO:0000259" key="1">
    <source>
        <dbReference type="Pfam" id="PF21738"/>
    </source>
</evidence>
<evidence type="ECO:0000313" key="2">
    <source>
        <dbReference type="EMBL" id="CAH0381374.1"/>
    </source>
</evidence>